<dbReference type="InterPro" id="IPR016032">
    <property type="entry name" value="Sig_transdc_resp-reg_C-effctor"/>
</dbReference>
<dbReference type="InterPro" id="IPR036388">
    <property type="entry name" value="WH-like_DNA-bd_sf"/>
</dbReference>
<evidence type="ECO:0000259" key="2">
    <source>
        <dbReference type="SMART" id="SM00421"/>
    </source>
</evidence>
<dbReference type="Gene3D" id="1.10.10.10">
    <property type="entry name" value="Winged helix-like DNA-binding domain superfamily/Winged helix DNA-binding domain"/>
    <property type="match status" value="1"/>
</dbReference>
<dbReference type="SUPFAM" id="SSF46894">
    <property type="entry name" value="C-terminal effector domain of the bipartite response regulators"/>
    <property type="match status" value="1"/>
</dbReference>
<accession>A0ABZ3B112</accession>
<keyword evidence="1" id="KW-0238">DNA-binding</keyword>
<keyword evidence="4" id="KW-1185">Reference proteome</keyword>
<dbReference type="EMBL" id="CP151800">
    <property type="protein sequence ID" value="WZV96766.1"/>
    <property type="molecule type" value="Genomic_DNA"/>
</dbReference>
<evidence type="ECO:0000256" key="1">
    <source>
        <dbReference type="ARBA" id="ARBA00023125"/>
    </source>
</evidence>
<dbReference type="InterPro" id="IPR000792">
    <property type="entry name" value="Tscrpt_reg_LuxR_C"/>
</dbReference>
<dbReference type="SMART" id="SM00421">
    <property type="entry name" value="HTH_LUXR"/>
    <property type="match status" value="1"/>
</dbReference>
<dbReference type="RefSeq" id="WP_342321191.1">
    <property type="nucleotide sequence ID" value="NZ_CP151800.1"/>
</dbReference>
<feature type="domain" description="HTH luxR-type" evidence="2">
    <location>
        <begin position="98"/>
        <end position="155"/>
    </location>
</feature>
<name>A0ABZ3B112_9ENTR</name>
<reference evidence="3 4" key="1">
    <citation type="submission" date="2024-04" db="EMBL/GenBank/DDBJ databases">
        <title>Kosakonia calanthae sp. nov., a halophilic bacterium isolated from leaves of Calanthe tiplacata.</title>
        <authorList>
            <person name="Wu P."/>
        </authorList>
    </citation>
    <scope>NUCLEOTIDE SEQUENCE [LARGE SCALE GENOMIC DNA]</scope>
    <source>
        <strain evidence="3 4">BYX6</strain>
    </source>
</reference>
<dbReference type="Proteomes" id="UP001466893">
    <property type="component" value="Chromosome"/>
</dbReference>
<proteinExistence type="predicted"/>
<sequence>MADAKSWDIEAHELNTFQLDTLTLEDVVILHLDKKNMAYAKAISFLNKTCKLLVISGATRNIIIDDADIVIKAQDSLCEIGQAITQLVMMKKEIIHKENVLSDIERIILNESLKGKNIHLIAKLLSITPKRVYAYRNKACKKMGGKKINDLLLIKDNLLERSNPAMTYSYNNKTPDRGL</sequence>
<protein>
    <recommendedName>
        <fullName evidence="2">HTH luxR-type domain-containing protein</fullName>
    </recommendedName>
</protein>
<organism evidence="3 4">
    <name type="scientific">Kosakonia calanthes</name>
    <dbReference type="NCBI Taxonomy" id="3139408"/>
    <lineage>
        <taxon>Bacteria</taxon>
        <taxon>Pseudomonadati</taxon>
        <taxon>Pseudomonadota</taxon>
        <taxon>Gammaproteobacteria</taxon>
        <taxon>Enterobacterales</taxon>
        <taxon>Enterobacteriaceae</taxon>
        <taxon>Kosakonia</taxon>
    </lineage>
</organism>
<gene>
    <name evidence="3" type="ORF">AAEY27_13855</name>
</gene>
<evidence type="ECO:0000313" key="4">
    <source>
        <dbReference type="Proteomes" id="UP001466893"/>
    </source>
</evidence>
<evidence type="ECO:0000313" key="3">
    <source>
        <dbReference type="EMBL" id="WZV96766.1"/>
    </source>
</evidence>